<reference evidence="1 2" key="1">
    <citation type="journal article" date="2020" name="FEMS Microbiol. Ecol.">
        <title>Temporal dynamics of bacterial communities during seed development and maturation.</title>
        <authorList>
            <person name="Chesneau G."/>
            <person name="Torres-Cortes G."/>
            <person name="Briand M."/>
            <person name="Darrasse A."/>
            <person name="Preveaux A."/>
            <person name="Marais C."/>
            <person name="Jacques M.A."/>
            <person name="Shade A."/>
            <person name="Barret M."/>
        </authorList>
    </citation>
    <scope>NUCLEOTIDE SEQUENCE [LARGE SCALE GENOMIC DNA]</scope>
    <source>
        <strain evidence="1 2">CFBP13599</strain>
    </source>
</reference>
<dbReference type="RefSeq" id="WP_192066742.1">
    <property type="nucleotide sequence ID" value="NZ_JACYWY010000006.1"/>
</dbReference>
<dbReference type="Proteomes" id="UP000620025">
    <property type="component" value="Unassembled WGS sequence"/>
</dbReference>
<evidence type="ECO:0008006" key="3">
    <source>
        <dbReference type="Google" id="ProtNLM"/>
    </source>
</evidence>
<dbReference type="PANTHER" id="PTHR45982:SF1">
    <property type="entry name" value="REGULATOR OF CHROMOSOME CONDENSATION"/>
    <property type="match status" value="1"/>
</dbReference>
<name>A0ABR9BY41_9PSED</name>
<proteinExistence type="predicted"/>
<gene>
    <name evidence="1" type="ORF">IFT38_07830</name>
</gene>
<dbReference type="SUPFAM" id="SSF50985">
    <property type="entry name" value="RCC1/BLIP-II"/>
    <property type="match status" value="1"/>
</dbReference>
<keyword evidence="2" id="KW-1185">Reference proteome</keyword>
<dbReference type="InterPro" id="IPR051553">
    <property type="entry name" value="Ran_GTPase-activating"/>
</dbReference>
<evidence type="ECO:0000313" key="2">
    <source>
        <dbReference type="Proteomes" id="UP000620025"/>
    </source>
</evidence>
<sequence>MTALKNYLCSLQLQIAQQQEARALELPDQPTRHPGAPTLPAPYVPAILVHGGLNKSDLHDPLNPVAVQVVLQLSMLKDDNLYLYMNDRAIAAYTLREDDITNGLVTFYVLPAEFPVEGEVVLHYHHLVPSSSAFSTSRNVGPFPVKQTVPGNPDTDPSTPYINERLRLPSGIPSNPTPNNDLLVTIPRYDNLCKGDIVTLYWAGVPIKITVSADQANNPDIPITIVVPASIIADNPGSKLTVRYDVRDIVNNWSLYSLAVQVTVTRPGVFPPPLVDQAPNYILDVDVLNGDDVRIMVLVHPHFPIANTPLTVIWRGSPVIGPAMEVRLDTHTTNPYSPVTVLLPHRQAAALAGSTAQVLYEAYVDDSGNPGMELRQSDVLTLTVIGTPPRLAKPHVVGVSGTVLDPDKITGDYQEVIVPAYDFMDIGDEITVHWEGVTASGNTVYEAQQIFISQPSQIGKPHSVSFEKRLATLLREGNLEVSYSVKVNGQSYLSEPVLLQVGQTTVSTLTVIGSRSQTGPFYHANTCRLQAASPDPQATFEWHYQGFDESSTDAFFLDTYPELPLLVRSIKTGGAIETLTLRPVNATGNASFSAYRSGCIVKDEGTLFGWGAGAIAPPANLAGIRCVVANSQAYAGLHTDGSVTCWGNLHNGGSAPAGLRDVAQVAAASSAFAALHQNGSVTTWGNALHGGTVPPVIAPQLFDIVQIVGADSAFAALRNDGEVFCWGGDQWPYGMHVIAARGSERLSASNNAFAAVTSQSSVVAWGLESDGGRIPAELVSQLTGVISLASTSAAFAALTATGRVLVWGDTRFGGQLPAPVTNILYVTGSTTAFAAITLNNSVVAWGEPNEGGTPPPNLQAVSLTAGYGSFAACRPDGSVVSWGVTTGQYSANDARAVYAVGANFLVLTADRKVVSWGSDNLDLQSLAGQITQTI</sequence>
<dbReference type="InterPro" id="IPR009091">
    <property type="entry name" value="RCC1/BLIP-II"/>
</dbReference>
<accession>A0ABR9BY41</accession>
<organism evidence="1 2">
    <name type="scientific">Pseudomonas coleopterorum</name>
    <dbReference type="NCBI Taxonomy" id="1605838"/>
    <lineage>
        <taxon>Bacteria</taxon>
        <taxon>Pseudomonadati</taxon>
        <taxon>Pseudomonadota</taxon>
        <taxon>Gammaproteobacteria</taxon>
        <taxon>Pseudomonadales</taxon>
        <taxon>Pseudomonadaceae</taxon>
        <taxon>Pseudomonas</taxon>
    </lineage>
</organism>
<dbReference type="PANTHER" id="PTHR45982">
    <property type="entry name" value="REGULATOR OF CHROMOSOME CONDENSATION"/>
    <property type="match status" value="1"/>
</dbReference>
<protein>
    <recommendedName>
        <fullName evidence="3">Alpha-tubulin suppressor</fullName>
    </recommendedName>
</protein>
<evidence type="ECO:0000313" key="1">
    <source>
        <dbReference type="EMBL" id="MBD8769452.1"/>
    </source>
</evidence>
<comment type="caution">
    <text evidence="1">The sequence shown here is derived from an EMBL/GenBank/DDBJ whole genome shotgun (WGS) entry which is preliminary data.</text>
</comment>
<dbReference type="Gene3D" id="2.130.10.30">
    <property type="entry name" value="Regulator of chromosome condensation 1/beta-lactamase-inhibitor protein II"/>
    <property type="match status" value="2"/>
</dbReference>
<dbReference type="EMBL" id="JACYWZ010000002">
    <property type="protein sequence ID" value="MBD8769452.1"/>
    <property type="molecule type" value="Genomic_DNA"/>
</dbReference>